<accession>A0ABR8JUX1</accession>
<proteinExistence type="predicted"/>
<dbReference type="PRINTS" id="PR00834">
    <property type="entry name" value="PROTEASES2C"/>
</dbReference>
<reference evidence="1 2" key="1">
    <citation type="submission" date="2020-09" db="EMBL/GenBank/DDBJ databases">
        <authorList>
            <person name="Kim M.K."/>
        </authorList>
    </citation>
    <scope>NUCLEOTIDE SEQUENCE [LARGE SCALE GENOMIC DNA]</scope>
    <source>
        <strain evidence="1 2">BT189</strain>
    </source>
</reference>
<dbReference type="PANTHER" id="PTHR43019:SF23">
    <property type="entry name" value="PROTEASE DO-LIKE 5, CHLOROPLASTIC"/>
    <property type="match status" value="1"/>
</dbReference>
<dbReference type="Proteomes" id="UP000606003">
    <property type="component" value="Unassembled WGS sequence"/>
</dbReference>
<dbReference type="SUPFAM" id="SSF50494">
    <property type="entry name" value="Trypsin-like serine proteases"/>
    <property type="match status" value="1"/>
</dbReference>
<comment type="caution">
    <text evidence="1">The sequence shown here is derived from an EMBL/GenBank/DDBJ whole genome shotgun (WGS) entry which is preliminary data.</text>
</comment>
<gene>
    <name evidence="1" type="ORF">IC234_16625</name>
</gene>
<protein>
    <submittedName>
        <fullName evidence="1">Trypsin-like peptidase domain-containing protein</fullName>
    </submittedName>
</protein>
<dbReference type="InterPro" id="IPR001940">
    <property type="entry name" value="Peptidase_S1C"/>
</dbReference>
<evidence type="ECO:0000313" key="2">
    <source>
        <dbReference type="Proteomes" id="UP000606003"/>
    </source>
</evidence>
<dbReference type="PANTHER" id="PTHR43019">
    <property type="entry name" value="SERINE ENDOPROTEASE DEGS"/>
    <property type="match status" value="1"/>
</dbReference>
<organism evidence="1 2">
    <name type="scientific">Hymenobacter armeniacus</name>
    <dbReference type="NCBI Taxonomy" id="2771358"/>
    <lineage>
        <taxon>Bacteria</taxon>
        <taxon>Pseudomonadati</taxon>
        <taxon>Bacteroidota</taxon>
        <taxon>Cytophagia</taxon>
        <taxon>Cytophagales</taxon>
        <taxon>Hymenobacteraceae</taxon>
        <taxon>Hymenobacter</taxon>
    </lineage>
</organism>
<dbReference type="Gene3D" id="2.40.10.120">
    <property type="match status" value="1"/>
</dbReference>
<keyword evidence="2" id="KW-1185">Reference proteome</keyword>
<dbReference type="InterPro" id="IPR009003">
    <property type="entry name" value="Peptidase_S1_PA"/>
</dbReference>
<sequence length="391" mass="42882">MMTEADYYALFEAYADGELAGPARASLEARMAADPDFALRYADFTELTGTLRAYRQRQQAREQLRGIHAAMLAAETPEAAPAAEQPAKLTHTVNPMLRISRTERRLREFWSGHRATVGVAASVAVMAVFATLLGLDIWRNSHLPTPSGYQALRREVERIKKSQKDLKLTLNTQLGKETAPVVASKFSGTGFALTSEGYLVTSFHVIQGADSVLIEGRNHQRYRAEPVYSDVKHDLAILRITDKKFTGFGRLPYAVKSGQADLGERVFTLGYPREDVVYGEGSLSARSGFEGDTAFYQVSIPVNPGNSGGPLLDERGNLIGVVSGRQNDAQSAAFATKSSYLVRLVDSLAATAKADAPYHLPRYGQLAGSGRPQQLKKLQDYVFVVKVYEKD</sequence>
<dbReference type="EMBL" id="JACXAC010000005">
    <property type="protein sequence ID" value="MBD2723754.1"/>
    <property type="molecule type" value="Genomic_DNA"/>
</dbReference>
<dbReference type="Pfam" id="PF13365">
    <property type="entry name" value="Trypsin_2"/>
    <property type="match status" value="1"/>
</dbReference>
<name>A0ABR8JUX1_9BACT</name>
<dbReference type="RefSeq" id="WP_190926767.1">
    <property type="nucleotide sequence ID" value="NZ_JACXAC010000005.1"/>
</dbReference>
<evidence type="ECO:0000313" key="1">
    <source>
        <dbReference type="EMBL" id="MBD2723754.1"/>
    </source>
</evidence>